<dbReference type="AlphaFoldDB" id="A0A1H4CTR1"/>
<dbReference type="EMBL" id="FNQY01000036">
    <property type="protein sequence ID" value="SEA63721.1"/>
    <property type="molecule type" value="Genomic_DNA"/>
</dbReference>
<accession>A0A1H4CTR1</accession>
<name>A0A1H4CTR1_9BACT</name>
<keyword evidence="2" id="KW-1185">Reference proteome</keyword>
<reference evidence="1 2" key="1">
    <citation type="submission" date="2016-10" db="EMBL/GenBank/DDBJ databases">
        <authorList>
            <person name="de Groot N.N."/>
        </authorList>
    </citation>
    <scope>NUCLEOTIDE SEQUENCE [LARGE SCALE GENOMIC DNA]</scope>
    <source>
        <strain evidence="1 2">Vu-144</strain>
    </source>
</reference>
<protein>
    <submittedName>
        <fullName evidence="1">Uncharacterized protein</fullName>
    </submittedName>
</protein>
<organism evidence="1 2">
    <name type="scientific">Arachidicoccus rhizosphaerae</name>
    <dbReference type="NCBI Taxonomy" id="551991"/>
    <lineage>
        <taxon>Bacteria</taxon>
        <taxon>Pseudomonadati</taxon>
        <taxon>Bacteroidota</taxon>
        <taxon>Chitinophagia</taxon>
        <taxon>Chitinophagales</taxon>
        <taxon>Chitinophagaceae</taxon>
        <taxon>Arachidicoccus</taxon>
    </lineage>
</organism>
<evidence type="ECO:0000313" key="2">
    <source>
        <dbReference type="Proteomes" id="UP000199041"/>
    </source>
</evidence>
<dbReference type="Proteomes" id="UP000199041">
    <property type="component" value="Unassembled WGS sequence"/>
</dbReference>
<gene>
    <name evidence="1" type="ORF">SAMN05192529_13627</name>
</gene>
<dbReference type="OrthoDB" id="1382202at2"/>
<dbReference type="RefSeq" id="WP_139188205.1">
    <property type="nucleotide sequence ID" value="NZ_FNQY01000036.1"/>
</dbReference>
<proteinExistence type="predicted"/>
<evidence type="ECO:0000313" key="1">
    <source>
        <dbReference type="EMBL" id="SEA63721.1"/>
    </source>
</evidence>
<sequence>MIPNNDEFKWYYNGTSYIGRQKDSDYLLEEIGSMFTNSHDFGDLSNRIHGDRFERFNKNKIDNYKYNLNDIRFWNSPIWRKLDSLASH</sequence>